<dbReference type="FunCoup" id="A0A2J7RDI5">
    <property type="interactions" value="696"/>
</dbReference>
<dbReference type="GO" id="GO:0004675">
    <property type="term" value="F:transmembrane receptor protein serine/threonine kinase activity"/>
    <property type="evidence" value="ECO:0007669"/>
    <property type="project" value="UniProtKB-EC"/>
</dbReference>
<dbReference type="PROSITE" id="PS00108">
    <property type="entry name" value="PROTEIN_KINASE_ST"/>
    <property type="match status" value="1"/>
</dbReference>
<keyword evidence="9" id="KW-0418">Kinase</keyword>
<sequence length="581" mass="66257">MILPEVLYGCETLSLTLREKHRLGMFEKKVLIIIFEPKKDEMTGGLRRLQNEELHNLYSSPCVAHTGKKRNEYRILVGKPEREEPLRGPRCGWVDNIKMDLRETGKNDVDWIALSQTTNFCLLAVTVGLQWWSEMGEGQGTVSLGTWELALVIASPIVIVCIIVTVAYSLWQQHSRRKHQLPYRSEDSIEAPDHPILGGVSLRDMIEMTTSGSGSGLPLLVQRSIARQIQLVEIIGKGRFGEVWRGRWRGENVAVKIFSSREERSWFREAEIYQTVMLRHDNILGFIAADNKDNGTWTQLWLITDYHENGSLFDYLNRSTVDTTGMIRMTLSIATGLAHLHMEIVGTQVPDCLSGNSCIDATGWFRSYEWMFSSNLGQLVFYFISSNTIKPRHPYQLYPVMFGKPAIAHRDLKSKNILVKSNTTCAIGDLGLAVRHDVATDTVDIPLNNRVGTKRYMAPEVLEELININHFDSFKRADVYALGLIFWEIARRCNVGGIYDDYQLPFYDMVQSDPTIEEMRKVVCLDRQRPSIPNRWQSNEALHVMSKVMKECWYQNAAARLTALRIKKTLANLGAAEDLKI</sequence>
<feature type="transmembrane region" description="Helical" evidence="15">
    <location>
        <begin position="149"/>
        <end position="171"/>
    </location>
</feature>
<dbReference type="SMART" id="SM00220">
    <property type="entry name" value="S_TKc"/>
    <property type="match status" value="1"/>
</dbReference>
<dbReference type="GO" id="GO:0005886">
    <property type="term" value="C:plasma membrane"/>
    <property type="evidence" value="ECO:0007669"/>
    <property type="project" value="TreeGrafter"/>
</dbReference>
<keyword evidence="7" id="KW-0732">Signal</keyword>
<keyword evidence="4" id="KW-0723">Serine/threonine-protein kinase</keyword>
<gene>
    <name evidence="18" type="primary">Tgfbr1</name>
    <name evidence="18" type="ORF">B7P43_G09914</name>
</gene>
<evidence type="ECO:0000313" key="18">
    <source>
        <dbReference type="EMBL" id="PNF38894.1"/>
    </source>
</evidence>
<keyword evidence="12 15" id="KW-0472">Membrane</keyword>
<evidence type="ECO:0000259" key="17">
    <source>
        <dbReference type="PROSITE" id="PS51256"/>
    </source>
</evidence>
<dbReference type="GO" id="GO:0043235">
    <property type="term" value="C:receptor complex"/>
    <property type="evidence" value="ECO:0007669"/>
    <property type="project" value="TreeGrafter"/>
</dbReference>
<keyword evidence="5" id="KW-0808">Transferase</keyword>
<dbReference type="EC" id="2.7.11.30" evidence="3"/>
<comment type="similarity">
    <text evidence="2">Belongs to the protein kinase superfamily. TKL Ser/Thr protein kinase family. TGFB receptor subfamily.</text>
</comment>
<evidence type="ECO:0000256" key="12">
    <source>
        <dbReference type="ARBA" id="ARBA00023136"/>
    </source>
</evidence>
<evidence type="ECO:0000256" key="13">
    <source>
        <dbReference type="ARBA" id="ARBA00023170"/>
    </source>
</evidence>
<evidence type="ECO:0000256" key="14">
    <source>
        <dbReference type="PROSITE-ProRule" id="PRU10141"/>
    </source>
</evidence>
<keyword evidence="8 14" id="KW-0547">Nucleotide-binding</keyword>
<dbReference type="OrthoDB" id="69842at2759"/>
<dbReference type="GO" id="GO:0005524">
    <property type="term" value="F:ATP binding"/>
    <property type="evidence" value="ECO:0007669"/>
    <property type="project" value="UniProtKB-UniRule"/>
</dbReference>
<comment type="caution">
    <text evidence="18">The sequence shown here is derived from an EMBL/GenBank/DDBJ whole genome shotgun (WGS) entry which is preliminary data.</text>
</comment>
<evidence type="ECO:0000256" key="3">
    <source>
        <dbReference type="ARBA" id="ARBA00012401"/>
    </source>
</evidence>
<dbReference type="InterPro" id="IPR000333">
    <property type="entry name" value="TGFB_receptor"/>
</dbReference>
<dbReference type="FunFam" id="3.30.200.20:FF:000023">
    <property type="entry name" value="Receptor protein serine/threonine kinase"/>
    <property type="match status" value="1"/>
</dbReference>
<evidence type="ECO:0000313" key="19">
    <source>
        <dbReference type="Proteomes" id="UP000235965"/>
    </source>
</evidence>
<protein>
    <recommendedName>
        <fullName evidence="3">receptor protein serine/threonine kinase</fullName>
        <ecNumber evidence="3">2.7.11.30</ecNumber>
    </recommendedName>
</protein>
<feature type="domain" description="GS" evidence="17">
    <location>
        <begin position="200"/>
        <end position="228"/>
    </location>
</feature>
<dbReference type="InterPro" id="IPR003605">
    <property type="entry name" value="GS_dom"/>
</dbReference>
<evidence type="ECO:0000256" key="7">
    <source>
        <dbReference type="ARBA" id="ARBA00022729"/>
    </source>
</evidence>
<keyword evidence="13 18" id="KW-0675">Receptor</keyword>
<dbReference type="SMART" id="SM00467">
    <property type="entry name" value="GS"/>
    <property type="match status" value="1"/>
</dbReference>
<name>A0A2J7RDI5_9NEOP</name>
<feature type="domain" description="Protein kinase" evidence="16">
    <location>
        <begin position="229"/>
        <end position="573"/>
    </location>
</feature>
<evidence type="ECO:0000256" key="10">
    <source>
        <dbReference type="ARBA" id="ARBA00022840"/>
    </source>
</evidence>
<dbReference type="InterPro" id="IPR001245">
    <property type="entry name" value="Ser-Thr/Tyr_kinase_cat_dom"/>
</dbReference>
<dbReference type="PROSITE" id="PS00107">
    <property type="entry name" value="PROTEIN_KINASE_ATP"/>
    <property type="match status" value="1"/>
</dbReference>
<dbReference type="PROSITE" id="PS51256">
    <property type="entry name" value="GS"/>
    <property type="match status" value="1"/>
</dbReference>
<accession>A0A2J7RDI5</accession>
<evidence type="ECO:0000256" key="11">
    <source>
        <dbReference type="ARBA" id="ARBA00022989"/>
    </source>
</evidence>
<dbReference type="EMBL" id="NEVH01005290">
    <property type="protein sequence ID" value="PNF38894.1"/>
    <property type="molecule type" value="Genomic_DNA"/>
</dbReference>
<dbReference type="Gene3D" id="1.10.510.10">
    <property type="entry name" value="Transferase(Phosphotransferase) domain 1"/>
    <property type="match status" value="1"/>
</dbReference>
<organism evidence="18 19">
    <name type="scientific">Cryptotermes secundus</name>
    <dbReference type="NCBI Taxonomy" id="105785"/>
    <lineage>
        <taxon>Eukaryota</taxon>
        <taxon>Metazoa</taxon>
        <taxon>Ecdysozoa</taxon>
        <taxon>Arthropoda</taxon>
        <taxon>Hexapoda</taxon>
        <taxon>Insecta</taxon>
        <taxon>Pterygota</taxon>
        <taxon>Neoptera</taxon>
        <taxon>Polyneoptera</taxon>
        <taxon>Dictyoptera</taxon>
        <taxon>Blattodea</taxon>
        <taxon>Blattoidea</taxon>
        <taxon>Termitoidae</taxon>
        <taxon>Kalotermitidae</taxon>
        <taxon>Cryptotermitinae</taxon>
        <taxon>Cryptotermes</taxon>
    </lineage>
</organism>
<dbReference type="AlphaFoldDB" id="A0A2J7RDI5"/>
<evidence type="ECO:0000256" key="8">
    <source>
        <dbReference type="ARBA" id="ARBA00022741"/>
    </source>
</evidence>
<evidence type="ECO:0000259" key="16">
    <source>
        <dbReference type="PROSITE" id="PS50011"/>
    </source>
</evidence>
<dbReference type="CDD" id="cd14143">
    <property type="entry name" value="STKc_TGFbR1_ACVR1b_ACVR1c"/>
    <property type="match status" value="1"/>
</dbReference>
<evidence type="ECO:0000256" key="5">
    <source>
        <dbReference type="ARBA" id="ARBA00022679"/>
    </source>
</evidence>
<feature type="binding site" evidence="14">
    <location>
        <position position="256"/>
    </location>
    <ligand>
        <name>ATP</name>
        <dbReference type="ChEBI" id="CHEBI:30616"/>
    </ligand>
</feature>
<dbReference type="Proteomes" id="UP000235965">
    <property type="component" value="Unassembled WGS sequence"/>
</dbReference>
<dbReference type="Gene3D" id="3.30.200.20">
    <property type="entry name" value="Phosphorylase Kinase, domain 1"/>
    <property type="match status" value="1"/>
</dbReference>
<keyword evidence="19" id="KW-1185">Reference proteome</keyword>
<proteinExistence type="inferred from homology"/>
<dbReference type="FunFam" id="1.10.510.10:FF:000304">
    <property type="entry name" value="Receptor protein serine/threonine kinase"/>
    <property type="match status" value="1"/>
</dbReference>
<dbReference type="GO" id="GO:0071363">
    <property type="term" value="P:cellular response to growth factor stimulus"/>
    <property type="evidence" value="ECO:0007669"/>
    <property type="project" value="TreeGrafter"/>
</dbReference>
<dbReference type="InterPro" id="IPR017441">
    <property type="entry name" value="Protein_kinase_ATP_BS"/>
</dbReference>
<dbReference type="GO" id="GO:0006950">
    <property type="term" value="P:response to stress"/>
    <property type="evidence" value="ECO:0007669"/>
    <property type="project" value="UniProtKB-ARBA"/>
</dbReference>
<dbReference type="InterPro" id="IPR008271">
    <property type="entry name" value="Ser/Thr_kinase_AS"/>
</dbReference>
<evidence type="ECO:0000256" key="4">
    <source>
        <dbReference type="ARBA" id="ARBA00022527"/>
    </source>
</evidence>
<evidence type="ECO:0000256" key="2">
    <source>
        <dbReference type="ARBA" id="ARBA00009605"/>
    </source>
</evidence>
<evidence type="ECO:0000256" key="1">
    <source>
        <dbReference type="ARBA" id="ARBA00004479"/>
    </source>
</evidence>
<evidence type="ECO:0000256" key="9">
    <source>
        <dbReference type="ARBA" id="ARBA00022777"/>
    </source>
</evidence>
<dbReference type="InterPro" id="IPR000719">
    <property type="entry name" value="Prot_kinase_dom"/>
</dbReference>
<keyword evidence="11 15" id="KW-1133">Transmembrane helix</keyword>
<keyword evidence="10 14" id="KW-0067">ATP-binding</keyword>
<dbReference type="Pfam" id="PF00069">
    <property type="entry name" value="Pkinase"/>
    <property type="match status" value="1"/>
</dbReference>
<comment type="subcellular location">
    <subcellularLocation>
        <location evidence="1">Membrane</location>
        <topology evidence="1">Single-pass type I membrane protein</topology>
    </subcellularLocation>
</comment>
<dbReference type="InterPro" id="IPR011009">
    <property type="entry name" value="Kinase-like_dom_sf"/>
</dbReference>
<dbReference type="PANTHER" id="PTHR23255">
    <property type="entry name" value="TRANSFORMING GROWTH FACTOR-BETA RECEPTOR TYPE I AND II"/>
    <property type="match status" value="1"/>
</dbReference>
<dbReference type="InParanoid" id="A0A2J7RDI5"/>
<reference evidence="18 19" key="1">
    <citation type="submission" date="2017-12" db="EMBL/GenBank/DDBJ databases">
        <title>Hemimetabolous genomes reveal molecular basis of termite eusociality.</title>
        <authorList>
            <person name="Harrison M.C."/>
            <person name="Jongepier E."/>
            <person name="Robertson H.M."/>
            <person name="Arning N."/>
            <person name="Bitard-Feildel T."/>
            <person name="Chao H."/>
            <person name="Childers C.P."/>
            <person name="Dinh H."/>
            <person name="Doddapaneni H."/>
            <person name="Dugan S."/>
            <person name="Gowin J."/>
            <person name="Greiner C."/>
            <person name="Han Y."/>
            <person name="Hu H."/>
            <person name="Hughes D.S.T."/>
            <person name="Huylmans A.-K."/>
            <person name="Kemena C."/>
            <person name="Kremer L.P.M."/>
            <person name="Lee S.L."/>
            <person name="Lopez-Ezquerra A."/>
            <person name="Mallet L."/>
            <person name="Monroy-Kuhn J.M."/>
            <person name="Moser A."/>
            <person name="Murali S.C."/>
            <person name="Muzny D.M."/>
            <person name="Otani S."/>
            <person name="Piulachs M.-D."/>
            <person name="Poelchau M."/>
            <person name="Qu J."/>
            <person name="Schaub F."/>
            <person name="Wada-Katsumata A."/>
            <person name="Worley K.C."/>
            <person name="Xie Q."/>
            <person name="Ylla G."/>
            <person name="Poulsen M."/>
            <person name="Gibbs R.A."/>
            <person name="Schal C."/>
            <person name="Richards S."/>
            <person name="Belles X."/>
            <person name="Korb J."/>
            <person name="Bornberg-Bauer E."/>
        </authorList>
    </citation>
    <scope>NUCLEOTIDE SEQUENCE [LARGE SCALE GENOMIC DNA]</scope>
    <source>
        <tissue evidence="18">Whole body</tissue>
    </source>
</reference>
<dbReference type="STRING" id="105785.A0A2J7RDI5"/>
<dbReference type="Pfam" id="PF08515">
    <property type="entry name" value="TGF_beta_GS"/>
    <property type="match status" value="1"/>
</dbReference>
<dbReference type="PANTHER" id="PTHR23255:SF71">
    <property type="entry name" value="RECEPTOR PROTEIN SERINE_THREONINE KINASE"/>
    <property type="match status" value="1"/>
</dbReference>
<evidence type="ECO:0000256" key="15">
    <source>
        <dbReference type="SAM" id="Phobius"/>
    </source>
</evidence>
<dbReference type="Pfam" id="PF07714">
    <property type="entry name" value="PK_Tyr_Ser-Thr"/>
    <property type="match status" value="1"/>
</dbReference>
<keyword evidence="6 15" id="KW-0812">Transmembrane</keyword>
<evidence type="ECO:0000256" key="6">
    <source>
        <dbReference type="ARBA" id="ARBA00022692"/>
    </source>
</evidence>
<dbReference type="SUPFAM" id="SSF56112">
    <property type="entry name" value="Protein kinase-like (PK-like)"/>
    <property type="match status" value="1"/>
</dbReference>
<dbReference type="PROSITE" id="PS50011">
    <property type="entry name" value="PROTEIN_KINASE_DOM"/>
    <property type="match status" value="1"/>
</dbReference>